<dbReference type="InterPro" id="IPR005467">
    <property type="entry name" value="His_kinase_dom"/>
</dbReference>
<dbReference type="Gene3D" id="3.30.565.10">
    <property type="entry name" value="Histidine kinase-like ATPase, C-terminal domain"/>
    <property type="match status" value="1"/>
</dbReference>
<dbReference type="SUPFAM" id="SSF55874">
    <property type="entry name" value="ATPase domain of HSP90 chaperone/DNA topoisomerase II/histidine kinase"/>
    <property type="match status" value="1"/>
</dbReference>
<dbReference type="PROSITE" id="PS50109">
    <property type="entry name" value="HIS_KIN"/>
    <property type="match status" value="1"/>
</dbReference>
<dbReference type="EC" id="2.7.13.3" evidence="2"/>
<keyword evidence="6" id="KW-0175">Coiled coil</keyword>
<dbReference type="InterPro" id="IPR052162">
    <property type="entry name" value="Sensor_kinase/Photoreceptor"/>
</dbReference>
<keyword evidence="4" id="KW-0808">Transferase</keyword>
<keyword evidence="5" id="KW-0418">Kinase</keyword>
<evidence type="ECO:0000313" key="10">
    <source>
        <dbReference type="EMBL" id="SEI92431.1"/>
    </source>
</evidence>
<protein>
    <recommendedName>
        <fullName evidence="2">histidine kinase</fullName>
        <ecNumber evidence="2">2.7.13.3</ecNumber>
    </recommendedName>
</protein>
<dbReference type="Pfam" id="PF08448">
    <property type="entry name" value="PAS_4"/>
    <property type="match status" value="4"/>
</dbReference>
<dbReference type="Proteomes" id="UP000199532">
    <property type="component" value="Unassembled WGS sequence"/>
</dbReference>
<dbReference type="Pfam" id="PF08447">
    <property type="entry name" value="PAS_3"/>
    <property type="match status" value="1"/>
</dbReference>
<reference evidence="10 11" key="1">
    <citation type="submission" date="2016-10" db="EMBL/GenBank/DDBJ databases">
        <authorList>
            <person name="de Groot N.N."/>
        </authorList>
    </citation>
    <scope>NUCLEOTIDE SEQUENCE [LARGE SCALE GENOMIC DNA]</scope>
    <source>
        <strain evidence="10 11">DSM 19938</strain>
    </source>
</reference>
<dbReference type="InterPro" id="IPR013656">
    <property type="entry name" value="PAS_4"/>
</dbReference>
<dbReference type="OrthoDB" id="9766459at2"/>
<dbReference type="InterPro" id="IPR035965">
    <property type="entry name" value="PAS-like_dom_sf"/>
</dbReference>
<dbReference type="PROSITE" id="PS50113">
    <property type="entry name" value="PAC"/>
    <property type="match status" value="4"/>
</dbReference>
<evidence type="ECO:0000313" key="11">
    <source>
        <dbReference type="Proteomes" id="UP000199532"/>
    </source>
</evidence>
<dbReference type="PANTHER" id="PTHR43304:SF1">
    <property type="entry name" value="PAC DOMAIN-CONTAINING PROTEIN"/>
    <property type="match status" value="1"/>
</dbReference>
<feature type="domain" description="PAC" evidence="9">
    <location>
        <begin position="488"/>
        <end position="543"/>
    </location>
</feature>
<evidence type="ECO:0000256" key="3">
    <source>
        <dbReference type="ARBA" id="ARBA00022553"/>
    </source>
</evidence>
<proteinExistence type="predicted"/>
<dbReference type="EMBL" id="FNXY01000004">
    <property type="protein sequence ID" value="SEI92431.1"/>
    <property type="molecule type" value="Genomic_DNA"/>
</dbReference>
<feature type="coiled-coil region" evidence="6">
    <location>
        <begin position="797"/>
        <end position="838"/>
    </location>
</feature>
<dbReference type="SMART" id="SM00388">
    <property type="entry name" value="HisKA"/>
    <property type="match status" value="1"/>
</dbReference>
<dbReference type="InterPro" id="IPR001610">
    <property type="entry name" value="PAC"/>
</dbReference>
<evidence type="ECO:0000259" key="9">
    <source>
        <dbReference type="PROSITE" id="PS50113"/>
    </source>
</evidence>
<feature type="domain" description="PAC" evidence="9">
    <location>
        <begin position="360"/>
        <end position="413"/>
    </location>
</feature>
<dbReference type="InterPro" id="IPR013655">
    <property type="entry name" value="PAS_fold_3"/>
</dbReference>
<evidence type="ECO:0000256" key="4">
    <source>
        <dbReference type="ARBA" id="ARBA00022679"/>
    </source>
</evidence>
<dbReference type="SMART" id="SM00387">
    <property type="entry name" value="HATPase_c"/>
    <property type="match status" value="1"/>
</dbReference>
<dbReference type="Pfam" id="PF00512">
    <property type="entry name" value="HisKA"/>
    <property type="match status" value="1"/>
</dbReference>
<dbReference type="Gene3D" id="3.30.450.20">
    <property type="entry name" value="PAS domain"/>
    <property type="match status" value="6"/>
</dbReference>
<accession>A0A1H6UJE0</accession>
<dbReference type="PRINTS" id="PR00344">
    <property type="entry name" value="BCTRLSENSOR"/>
</dbReference>
<sequence>MEGGSQPFGSNLISEQQQLNLILEASGVGFWNIDLDNRTAYLSKISKALLRFPGDYQISYDTLLNLFHSEDILKFESALRQSATTRQNFSILLRLLPYNGDVQSVICRGKSTTNANGKAVSFAGTFISFQDECVENDAPDIPSKTDERNKALQQAEKFKAISEQAPLAIAFLSGPHMTIEFANSRMFKIWEQDASIVGNSFYDVISENSFQYSKQRLQEILDTGESYIINAVQLSKSENETAADAYFDFIYAPVLNEAGVVTGIIAVATDVTERLKTQKQLETSEEKFRSLIEEVPVGISVFTGKDMVVELANEPMIEYWAKDASVIGKPLREAFPELVGQPFLQILDNLLTTGETFSSTNAPVDIIVDGEMRTYYFNFTYKPLFNKEGQVYAIIDMSLDVTAEVLAQKALAESEARLRSVISAAPAAMGLFVGRELIVEMPNQSFIDIVGKGPDIAGKPLREVMPELESQAFLQILDDVFTSGKMYQSFGTQVDIVRNGVMTHNFYNITYTPIFDNEGKVYAILDIAIDVTDRVLAQMEIEQSQLQLLELFEQSPVAIAMISKDNLVFKMANPFYGQLVGRLPEQLVGKSLLEAIPELDGQGFDHLLKEVITTGNPFISPEQSVDIIQNGEMQKIYVDLSYQPQRDMEGNISGVLVVATDITQQVLSRRKIEEAESALRGAIELADLGTWQIDFISQTFDFSPRLRQWFGIGDHEEITFEKLNKSVSPLELLKIQEDFKKSIRPDSDGVFDVEYTLQAGGFERIVHAQGKVYRNENGKASKITGTVQDVTVQRQVKLALELQVQERTEELAAMNEELASINEEYAAINEELSESNNLLIQSNENLQQFAYVASHDLQEPLRKIQSFGNIITSRYSSELGDGVNYLQRMQTAAKRMSNLIEDLLMFSRISSKSDRLELVNLNVVMKSVFTDLELLIQETGAVIEMDELPKVTGDRSQLGQLFQNLLSNALKFRKKDIVPKIRITADIISSIDLPSSFVPPRSVKAFFKINISDNGIGFDQSYADRIFQLFQRLHGRSEYSGTGIGLAICEKVAANHGGTIIVESQVDEGSTFSVFLPIPS</sequence>
<gene>
    <name evidence="10" type="ORF">SAMN04487995_2572</name>
</gene>
<dbReference type="PANTHER" id="PTHR43304">
    <property type="entry name" value="PHYTOCHROME-LIKE PROTEIN CPH1"/>
    <property type="match status" value="1"/>
</dbReference>
<organism evidence="10 11">
    <name type="scientific">Dyadobacter koreensis</name>
    <dbReference type="NCBI Taxonomy" id="408657"/>
    <lineage>
        <taxon>Bacteria</taxon>
        <taxon>Pseudomonadati</taxon>
        <taxon>Bacteroidota</taxon>
        <taxon>Cytophagia</taxon>
        <taxon>Cytophagales</taxon>
        <taxon>Spirosomataceae</taxon>
        <taxon>Dyadobacter</taxon>
    </lineage>
</organism>
<dbReference type="InterPro" id="IPR004358">
    <property type="entry name" value="Sig_transdc_His_kin-like_C"/>
</dbReference>
<dbReference type="InterPro" id="IPR000014">
    <property type="entry name" value="PAS"/>
</dbReference>
<comment type="catalytic activity">
    <reaction evidence="1">
        <text>ATP + protein L-histidine = ADP + protein N-phospho-L-histidine.</text>
        <dbReference type="EC" id="2.7.13.3"/>
    </reaction>
</comment>
<dbReference type="SMART" id="SM00091">
    <property type="entry name" value="PAS"/>
    <property type="match status" value="6"/>
</dbReference>
<dbReference type="InterPro" id="IPR003661">
    <property type="entry name" value="HisK_dim/P_dom"/>
</dbReference>
<evidence type="ECO:0000256" key="1">
    <source>
        <dbReference type="ARBA" id="ARBA00000085"/>
    </source>
</evidence>
<feature type="domain" description="PAS" evidence="8">
    <location>
        <begin position="15"/>
        <end position="86"/>
    </location>
</feature>
<dbReference type="SUPFAM" id="SSF55785">
    <property type="entry name" value="PYP-like sensor domain (PAS domain)"/>
    <property type="match status" value="6"/>
</dbReference>
<dbReference type="GO" id="GO:0000155">
    <property type="term" value="F:phosphorelay sensor kinase activity"/>
    <property type="evidence" value="ECO:0007669"/>
    <property type="project" value="InterPro"/>
</dbReference>
<evidence type="ECO:0000256" key="5">
    <source>
        <dbReference type="ARBA" id="ARBA00022777"/>
    </source>
</evidence>
<dbReference type="InterPro" id="IPR036890">
    <property type="entry name" value="HATPase_C_sf"/>
</dbReference>
<evidence type="ECO:0000259" key="8">
    <source>
        <dbReference type="PROSITE" id="PS50112"/>
    </source>
</evidence>
<feature type="domain" description="PAC" evidence="9">
    <location>
        <begin position="621"/>
        <end position="674"/>
    </location>
</feature>
<feature type="domain" description="Histidine kinase" evidence="7">
    <location>
        <begin position="852"/>
        <end position="1080"/>
    </location>
</feature>
<evidence type="ECO:0000256" key="2">
    <source>
        <dbReference type="ARBA" id="ARBA00012438"/>
    </source>
</evidence>
<dbReference type="STRING" id="408657.SAMN04487995_2572"/>
<dbReference type="Gene3D" id="1.10.287.130">
    <property type="match status" value="1"/>
</dbReference>
<dbReference type="CDD" id="cd00130">
    <property type="entry name" value="PAS"/>
    <property type="match status" value="2"/>
</dbReference>
<dbReference type="InterPro" id="IPR036097">
    <property type="entry name" value="HisK_dim/P_sf"/>
</dbReference>
<dbReference type="SMART" id="SM00086">
    <property type="entry name" value="PAC"/>
    <property type="match status" value="5"/>
</dbReference>
<keyword evidence="3" id="KW-0597">Phosphoprotein</keyword>
<keyword evidence="11" id="KW-1185">Reference proteome</keyword>
<feature type="domain" description="PAC" evidence="9">
    <location>
        <begin position="230"/>
        <end position="283"/>
    </location>
</feature>
<dbReference type="PROSITE" id="PS50112">
    <property type="entry name" value="PAS"/>
    <property type="match status" value="2"/>
</dbReference>
<dbReference type="InterPro" id="IPR003594">
    <property type="entry name" value="HATPase_dom"/>
</dbReference>
<dbReference type="AlphaFoldDB" id="A0A1H6UJE0"/>
<evidence type="ECO:0000256" key="6">
    <source>
        <dbReference type="SAM" id="Coils"/>
    </source>
</evidence>
<dbReference type="InterPro" id="IPR000700">
    <property type="entry name" value="PAS-assoc_C"/>
</dbReference>
<dbReference type="RefSeq" id="WP_090335579.1">
    <property type="nucleotide sequence ID" value="NZ_FNXY01000004.1"/>
</dbReference>
<name>A0A1H6UJE0_9BACT</name>
<evidence type="ECO:0000259" key="7">
    <source>
        <dbReference type="PROSITE" id="PS50109"/>
    </source>
</evidence>
<feature type="domain" description="PAS" evidence="8">
    <location>
        <begin position="544"/>
        <end position="615"/>
    </location>
</feature>
<dbReference type="NCBIfam" id="TIGR00229">
    <property type="entry name" value="sensory_box"/>
    <property type="match status" value="2"/>
</dbReference>
<dbReference type="CDD" id="cd00082">
    <property type="entry name" value="HisKA"/>
    <property type="match status" value="1"/>
</dbReference>
<dbReference type="Pfam" id="PF02518">
    <property type="entry name" value="HATPase_c"/>
    <property type="match status" value="1"/>
</dbReference>
<dbReference type="SUPFAM" id="SSF47384">
    <property type="entry name" value="Homodimeric domain of signal transducing histidine kinase"/>
    <property type="match status" value="1"/>
</dbReference>